<protein>
    <submittedName>
        <fullName evidence="1">Uncharacterized protein</fullName>
    </submittedName>
</protein>
<geneLocation type="plasmid" evidence="2">
    <name>prsp8c3c</name>
</geneLocation>
<evidence type="ECO:0000313" key="2">
    <source>
        <dbReference type="Proteomes" id="UP000185109"/>
    </source>
</evidence>
<name>A0A1L5PGS6_RHIET</name>
<proteinExistence type="predicted"/>
<sequence>MRSNVSSSDQQAVVLKVLARFFVQRRIGGQKDGRALSLKLQPLVVEPTRAGEGVTNPGCASNLTPK</sequence>
<dbReference type="AlphaFoldDB" id="A0A1L5PGS6"/>
<dbReference type="EMBL" id="CP017244">
    <property type="protein sequence ID" value="APO79381.1"/>
    <property type="molecule type" value="Genomic_DNA"/>
</dbReference>
<accession>A0A1L5PGS6</accession>
<dbReference type="Proteomes" id="UP000185109">
    <property type="component" value="Plasmid pRsp8C3c"/>
</dbReference>
<keyword evidence="1" id="KW-0614">Plasmid</keyword>
<evidence type="ECO:0000313" key="1">
    <source>
        <dbReference type="EMBL" id="APO79381.1"/>
    </source>
</evidence>
<organism evidence="1 2">
    <name type="scientific">Rhizobium etli 8C-3</name>
    <dbReference type="NCBI Taxonomy" id="538025"/>
    <lineage>
        <taxon>Bacteria</taxon>
        <taxon>Pseudomonadati</taxon>
        <taxon>Pseudomonadota</taxon>
        <taxon>Alphaproteobacteria</taxon>
        <taxon>Hyphomicrobiales</taxon>
        <taxon>Rhizobiaceae</taxon>
        <taxon>Rhizobium/Agrobacterium group</taxon>
        <taxon>Rhizobium</taxon>
    </lineage>
</organism>
<reference evidence="1 2" key="1">
    <citation type="submission" date="2016-09" db="EMBL/GenBank/DDBJ databases">
        <title>The complete genome sequences of Rhizobium gallicum, symbiovars gallicum and phaseoli, symbionts associated to common bean (Phaseolus vulgaris).</title>
        <authorList>
            <person name="Bustos P."/>
            <person name="Santamaria R.I."/>
            <person name="Perez-Carrascal O.M."/>
            <person name="Juarez S."/>
            <person name="Lozano L."/>
            <person name="Martinez-Flores I."/>
            <person name="Martinez-Romero E."/>
            <person name="Cevallos M."/>
            <person name="Romero D."/>
            <person name="Davila G."/>
            <person name="Gonzalez V."/>
        </authorList>
    </citation>
    <scope>NUCLEOTIDE SEQUENCE [LARGE SCALE GENOMIC DNA]</scope>
    <source>
        <strain evidence="1 2">8C-3</strain>
        <plasmid evidence="2">Plasmid prsp8c3c</plasmid>
    </source>
</reference>
<gene>
    <name evidence="1" type="ORF">AM571_PC01650</name>
</gene>